<dbReference type="Gramene" id="TraesWEE_scaffold_039970_01G000200.1">
    <property type="protein sequence ID" value="TraesWEE_scaffold_039970_01G000200.1"/>
    <property type="gene ID" value="TraesWEE_scaffold_039970_01G000200"/>
</dbReference>
<dbReference type="Pfam" id="PF23635">
    <property type="entry name" value="Beta-prop_AT5G49610-like"/>
    <property type="match status" value="1"/>
</dbReference>
<dbReference type="Gramene" id="TraesCS5A03G0449700.1">
    <property type="protein sequence ID" value="TraesCS5A03G0449700.1.CDS1"/>
    <property type="gene ID" value="TraesCS5A03G0449700"/>
</dbReference>
<dbReference type="Gramene" id="TraesLAC5A03G02606190.1">
    <property type="protein sequence ID" value="TraesLAC5A03G02606190.1.CDS1"/>
    <property type="gene ID" value="TraesLAC5A03G02606190"/>
</dbReference>
<dbReference type="AlphaFoldDB" id="A0A3B6KFC8"/>
<dbReference type="Gramene" id="TraesCLE_scaffold_019041_01G000100.1">
    <property type="protein sequence ID" value="TraesCLE_scaffold_019041_01G000100.1"/>
    <property type="gene ID" value="TraesCLE_scaffold_019041_01G000100"/>
</dbReference>
<dbReference type="Gramene" id="TraesJUL5A03G02672710.1">
    <property type="protein sequence ID" value="TraesJUL5A03G02672710.1.CDS1"/>
    <property type="gene ID" value="TraesJUL5A03G02672710"/>
</dbReference>
<dbReference type="SUPFAM" id="SSF81383">
    <property type="entry name" value="F-box domain"/>
    <property type="match status" value="1"/>
</dbReference>
<dbReference type="Gramene" id="TraesCAD_scaffold_074374_01G000100.1">
    <property type="protein sequence ID" value="TraesCAD_scaffold_074374_01G000100.1"/>
    <property type="gene ID" value="TraesCAD_scaffold_074374_01G000100"/>
</dbReference>
<dbReference type="Gramene" id="TraesLDM5A03G02655850.1">
    <property type="protein sequence ID" value="TraesLDM5A03G02655850.1.CDS1"/>
    <property type="gene ID" value="TraesLDM5A03G02655850"/>
</dbReference>
<dbReference type="EnsemblPlants" id="TraesCS5A02G166500.1">
    <property type="protein sequence ID" value="TraesCS5A02G166500.1.cds1"/>
    <property type="gene ID" value="TraesCS5A02G166500"/>
</dbReference>
<dbReference type="Gramene" id="TraesMAC5A03G02651100.1">
    <property type="protein sequence ID" value="TraesMAC5A03G02651100.1.CDS1"/>
    <property type="gene ID" value="TraesMAC5A03G02651100"/>
</dbReference>
<dbReference type="Gramene" id="TraesROB_scaffold_080101_01G000100.1">
    <property type="protein sequence ID" value="TraesROB_scaffold_080101_01G000100.1"/>
    <property type="gene ID" value="TraesROB_scaffold_080101_01G000100"/>
</dbReference>
<dbReference type="Proteomes" id="UP000019116">
    <property type="component" value="Chromosome 5A"/>
</dbReference>
<evidence type="ECO:0000259" key="2">
    <source>
        <dbReference type="Pfam" id="PF23635"/>
    </source>
</evidence>
<dbReference type="Gramene" id="TraesJAG5A03G02653680.1">
    <property type="protein sequence ID" value="TraesJAG5A03G02653680.1.CDS1"/>
    <property type="gene ID" value="TraesJAG5A03G02653680"/>
</dbReference>
<feature type="domain" description="F-box protein AT5G49610-like beta-propeller" evidence="2">
    <location>
        <begin position="133"/>
        <end position="332"/>
    </location>
</feature>
<dbReference type="KEGG" id="taes:123106909"/>
<keyword evidence="4" id="KW-1185">Reference proteome</keyword>
<dbReference type="InterPro" id="IPR001810">
    <property type="entry name" value="F-box_dom"/>
</dbReference>
<feature type="domain" description="F-box" evidence="1">
    <location>
        <begin position="26"/>
        <end position="56"/>
    </location>
</feature>
<dbReference type="Gramene" id="TraesSTA5A03G02643600.1">
    <property type="protein sequence ID" value="TraesSTA5A03G02643600.1.CDS1"/>
    <property type="gene ID" value="TraesSTA5A03G02643600"/>
</dbReference>
<evidence type="ECO:0000259" key="1">
    <source>
        <dbReference type="Pfam" id="PF12937"/>
    </source>
</evidence>
<dbReference type="OMA" id="RERFCGH"/>
<sequence length="402" mass="44973">MRGKKRALSPPAAAVDATARLQDRHLAEILLRLPSPASLARAAVVCRRWRRISVSAAFLRQFRRLHPPQLVGFFICNGGFHVERVGGRLVGHILDPTFLPVLPPPQGVGRATQRCIDFSLRRVPDVDHWTLADARDGLLLLSSTFNDRMSIPRNFVVCDPLSRRSFLVEHAPTYQLDGESAYLGAALIVVDGGASSSTLSFEVILVTYFMFGPRLCVFSSRTAQWSVHPEARCGKSLMPMLSGVGDPAHANGCVYWVMDDESEAYLLVLDTRTKEFSTTIKLLASMREQYDGNMRVMRSEDGELRIVGMAWRALALHIWHLDRCRSRKGRWVREEVHELATFQGVIELFVDGNGGSTRIMDACEGVVFLKQFGSDWVYAVSLEDRRVVKLPHKRFSSGPALP</sequence>
<reference evidence="3" key="1">
    <citation type="submission" date="2018-08" db="EMBL/GenBank/DDBJ databases">
        <authorList>
            <person name="Rossello M."/>
        </authorList>
    </citation>
    <scope>NUCLEOTIDE SEQUENCE [LARGE SCALE GENOMIC DNA]</scope>
    <source>
        <strain evidence="3">cv. Chinese Spring</strain>
    </source>
</reference>
<evidence type="ECO:0008006" key="5">
    <source>
        <dbReference type="Google" id="ProtNLM"/>
    </source>
</evidence>
<dbReference type="InterPro" id="IPR036047">
    <property type="entry name" value="F-box-like_dom_sf"/>
</dbReference>
<dbReference type="Pfam" id="PF12937">
    <property type="entry name" value="F-box-like"/>
    <property type="match status" value="1"/>
</dbReference>
<dbReference type="OrthoDB" id="685995at2759"/>
<gene>
    <name evidence="3" type="primary">LOC123106909</name>
</gene>
<dbReference type="RefSeq" id="XP_044384877.1">
    <property type="nucleotide sequence ID" value="XM_044528942.1"/>
</dbReference>
<reference evidence="3" key="2">
    <citation type="submission" date="2018-10" db="UniProtKB">
        <authorList>
            <consortium name="EnsemblPlants"/>
        </authorList>
    </citation>
    <scope>IDENTIFICATION</scope>
</reference>
<dbReference type="Gene3D" id="1.20.1280.50">
    <property type="match status" value="1"/>
</dbReference>
<dbReference type="Gramene" id="TraesRN5A0100462100.1">
    <property type="protein sequence ID" value="TraesRN5A0100462100.1"/>
    <property type="gene ID" value="TraesRN5A0100462100"/>
</dbReference>
<organism evidence="3">
    <name type="scientific">Triticum aestivum</name>
    <name type="common">Wheat</name>
    <dbReference type="NCBI Taxonomy" id="4565"/>
    <lineage>
        <taxon>Eukaryota</taxon>
        <taxon>Viridiplantae</taxon>
        <taxon>Streptophyta</taxon>
        <taxon>Embryophyta</taxon>
        <taxon>Tracheophyta</taxon>
        <taxon>Spermatophyta</taxon>
        <taxon>Magnoliopsida</taxon>
        <taxon>Liliopsida</taxon>
        <taxon>Poales</taxon>
        <taxon>Poaceae</taxon>
        <taxon>BOP clade</taxon>
        <taxon>Pooideae</taxon>
        <taxon>Triticodae</taxon>
        <taxon>Triticeae</taxon>
        <taxon>Triticinae</taxon>
        <taxon>Triticum</taxon>
    </lineage>
</organism>
<dbReference type="Gramene" id="TraesPARA_EIv1.0_1584460.1">
    <property type="protein sequence ID" value="TraesPARA_EIv1.0_1584460.1.CDS1"/>
    <property type="gene ID" value="TraesPARA_EIv1.0_1584460"/>
</dbReference>
<dbReference type="Gramene" id="TraesSYM5A03G02681840.1">
    <property type="protein sequence ID" value="TraesSYM5A03G02681840.1.CDS1"/>
    <property type="gene ID" value="TraesSYM5A03G02681840"/>
</dbReference>
<dbReference type="GeneID" id="123106909"/>
<protein>
    <recommendedName>
        <fullName evidence="5">F-box domain-containing protein</fullName>
    </recommendedName>
</protein>
<accession>A0A3B6KFC8</accession>
<evidence type="ECO:0000313" key="4">
    <source>
        <dbReference type="Proteomes" id="UP000019116"/>
    </source>
</evidence>
<dbReference type="Gramene" id="TraesARI5A03G02694590.1">
    <property type="protein sequence ID" value="TraesARI5A03G02694590.1.CDS1"/>
    <property type="gene ID" value="TraesARI5A03G02694590"/>
</dbReference>
<proteinExistence type="predicted"/>
<dbReference type="InterPro" id="IPR056594">
    <property type="entry name" value="AT5G49610-like_b-prop"/>
</dbReference>
<name>A0A3B6KFC8_WHEAT</name>
<dbReference type="Gramene" id="TraesCS5A02G166500.1">
    <property type="protein sequence ID" value="TraesCS5A02G166500.1.cds1"/>
    <property type="gene ID" value="TraesCS5A02G166500"/>
</dbReference>
<dbReference type="Gramene" id="TraesNOR5A03G02674200.1">
    <property type="protein sequence ID" value="TraesNOR5A03G02674200.1.CDS1"/>
    <property type="gene ID" value="TraesNOR5A03G02674200"/>
</dbReference>
<evidence type="ECO:0000313" key="3">
    <source>
        <dbReference type="EnsemblPlants" id="TraesCS5A02G166500.1.cds1"/>
    </source>
</evidence>
<dbReference type="PANTHER" id="PTHR33207">
    <property type="entry name" value="F-BOX DOMAIN CONTAINING PROTEIN-RELATED"/>
    <property type="match status" value="1"/>
</dbReference>